<comment type="caution">
    <text evidence="3">The sequence shown here is derived from an EMBL/GenBank/DDBJ whole genome shotgun (WGS) entry which is preliminary data.</text>
</comment>
<dbReference type="InterPro" id="IPR007167">
    <property type="entry name" value="Fe-transptr_FeoA-like"/>
</dbReference>
<gene>
    <name evidence="3" type="ORF">BACCAP_02240</name>
</gene>
<dbReference type="AlphaFoldDB" id="A6NVJ8"/>
<organism evidence="3 4">
    <name type="scientific">Pseudoflavonifractor capillosus ATCC 29799</name>
    <dbReference type="NCBI Taxonomy" id="411467"/>
    <lineage>
        <taxon>Bacteria</taxon>
        <taxon>Bacillati</taxon>
        <taxon>Bacillota</taxon>
        <taxon>Clostridia</taxon>
        <taxon>Eubacteriales</taxon>
        <taxon>Oscillospiraceae</taxon>
        <taxon>Pseudoflavonifractor</taxon>
    </lineage>
</organism>
<reference evidence="3 4" key="2">
    <citation type="submission" date="2007-06" db="EMBL/GenBank/DDBJ databases">
        <title>Draft genome sequence of Pseudoflavonifractor capillosus ATCC 29799.</title>
        <authorList>
            <person name="Sudarsanam P."/>
            <person name="Ley R."/>
            <person name="Guruge J."/>
            <person name="Turnbaugh P.J."/>
            <person name="Mahowald M."/>
            <person name="Liep D."/>
            <person name="Gordon J."/>
        </authorList>
    </citation>
    <scope>NUCLEOTIDE SEQUENCE [LARGE SCALE GENOMIC DNA]</scope>
    <source>
        <strain evidence="3 4">ATCC 29799</strain>
    </source>
</reference>
<proteinExistence type="predicted"/>
<name>A6NVJ8_9FIRM</name>
<dbReference type="SMART" id="SM00899">
    <property type="entry name" value="FeoA"/>
    <property type="match status" value="1"/>
</dbReference>
<dbReference type="eggNOG" id="COG1918">
    <property type="taxonomic scope" value="Bacteria"/>
</dbReference>
<dbReference type="PANTHER" id="PTHR42954">
    <property type="entry name" value="FE(2+) TRANSPORT PROTEIN A"/>
    <property type="match status" value="1"/>
</dbReference>
<dbReference type="InterPro" id="IPR052713">
    <property type="entry name" value="FeoA"/>
</dbReference>
<dbReference type="GO" id="GO:0046914">
    <property type="term" value="F:transition metal ion binding"/>
    <property type="evidence" value="ECO:0007669"/>
    <property type="project" value="InterPro"/>
</dbReference>
<dbReference type="Pfam" id="PF04023">
    <property type="entry name" value="FeoA"/>
    <property type="match status" value="1"/>
</dbReference>
<evidence type="ECO:0000313" key="4">
    <source>
        <dbReference type="Proteomes" id="UP000003639"/>
    </source>
</evidence>
<accession>A6NVJ8</accession>
<dbReference type="InterPro" id="IPR008988">
    <property type="entry name" value="Transcriptional_repressor_C"/>
</dbReference>
<dbReference type="SUPFAM" id="SSF50037">
    <property type="entry name" value="C-terminal domain of transcriptional repressors"/>
    <property type="match status" value="1"/>
</dbReference>
<dbReference type="Proteomes" id="UP000003639">
    <property type="component" value="Unassembled WGS sequence"/>
</dbReference>
<evidence type="ECO:0000313" key="3">
    <source>
        <dbReference type="EMBL" id="EDM99967.1"/>
    </source>
</evidence>
<dbReference type="PANTHER" id="PTHR42954:SF2">
    <property type="entry name" value="FE(2+) TRANSPORT PROTEIN A"/>
    <property type="match status" value="1"/>
</dbReference>
<feature type="domain" description="Ferrous iron transporter FeoA-like" evidence="2">
    <location>
        <begin position="13"/>
        <end position="85"/>
    </location>
</feature>
<keyword evidence="4" id="KW-1185">Reference proteome</keyword>
<evidence type="ECO:0000256" key="1">
    <source>
        <dbReference type="ARBA" id="ARBA00023004"/>
    </source>
</evidence>
<dbReference type="EMBL" id="AAXG02000013">
    <property type="protein sequence ID" value="EDM99967.1"/>
    <property type="molecule type" value="Genomic_DNA"/>
</dbReference>
<keyword evidence="1" id="KW-0408">Iron</keyword>
<sequence length="101" mass="10547">MLCEERSNMSELISLCGLGVGASARVAEVAGERAMRRRLMDMGLIPGTRVTCVAASPAGDPSAYLIRGAVVALRGRDAAGIRVEPAGAFYPVSAGEEPRWA</sequence>
<dbReference type="STRING" id="411467.BACCAP_02240"/>
<reference evidence="3 4" key="1">
    <citation type="submission" date="2007-04" db="EMBL/GenBank/DDBJ databases">
        <authorList>
            <person name="Fulton L."/>
            <person name="Clifton S."/>
            <person name="Fulton B."/>
            <person name="Xu J."/>
            <person name="Minx P."/>
            <person name="Pepin K.H."/>
            <person name="Johnson M."/>
            <person name="Thiruvilangam P."/>
            <person name="Bhonagiri V."/>
            <person name="Nash W.E."/>
            <person name="Mardis E.R."/>
            <person name="Wilson R.K."/>
        </authorList>
    </citation>
    <scope>NUCLEOTIDE SEQUENCE [LARGE SCALE GENOMIC DNA]</scope>
    <source>
        <strain evidence="3 4">ATCC 29799</strain>
    </source>
</reference>
<evidence type="ECO:0000259" key="2">
    <source>
        <dbReference type="SMART" id="SM00899"/>
    </source>
</evidence>
<dbReference type="Gene3D" id="2.30.30.90">
    <property type="match status" value="1"/>
</dbReference>
<protein>
    <submittedName>
        <fullName evidence="3">FeoA domain protein</fullName>
    </submittedName>
</protein>
<dbReference type="InterPro" id="IPR038157">
    <property type="entry name" value="FeoA_core_dom"/>
</dbReference>